<evidence type="ECO:0000313" key="13">
    <source>
        <dbReference type="Proteomes" id="UP001597252"/>
    </source>
</evidence>
<feature type="domain" description="PD-(D/E)XK endonuclease-like" evidence="10">
    <location>
        <begin position="784"/>
        <end position="1022"/>
    </location>
</feature>
<keyword evidence="7" id="KW-0067">ATP-binding</keyword>
<keyword evidence="1" id="KW-0540">Nuclease</keyword>
<dbReference type="InterPro" id="IPR038726">
    <property type="entry name" value="PDDEXK_AddAB-type"/>
</dbReference>
<evidence type="ECO:0000256" key="4">
    <source>
        <dbReference type="ARBA" id="ARBA00022801"/>
    </source>
</evidence>
<protein>
    <submittedName>
        <fullName evidence="12">PD-(D/E)XK nuclease family protein</fullName>
    </submittedName>
</protein>
<gene>
    <name evidence="12" type="ORF">ACFQ5J_10535</name>
</gene>
<dbReference type="PANTHER" id="PTHR30591:SF1">
    <property type="entry name" value="RECBCD ENZYME SUBUNIT RECC"/>
    <property type="match status" value="1"/>
</dbReference>
<evidence type="ECO:0000256" key="7">
    <source>
        <dbReference type="ARBA" id="ARBA00022840"/>
    </source>
</evidence>
<dbReference type="PANTHER" id="PTHR30591">
    <property type="entry name" value="RECBCD ENZYME SUBUNIT RECC"/>
    <property type="match status" value="1"/>
</dbReference>
<dbReference type="RefSeq" id="WP_125749307.1">
    <property type="nucleotide sequence ID" value="NZ_JBHTON010000035.1"/>
</dbReference>
<name>A0ABW4E8G8_9LACO</name>
<evidence type="ECO:0000313" key="12">
    <source>
        <dbReference type="EMBL" id="MFD1485667.1"/>
    </source>
</evidence>
<evidence type="ECO:0000256" key="5">
    <source>
        <dbReference type="ARBA" id="ARBA00022806"/>
    </source>
</evidence>
<evidence type="ECO:0000259" key="10">
    <source>
        <dbReference type="Pfam" id="PF12705"/>
    </source>
</evidence>
<keyword evidence="8" id="KW-0238">DNA-binding</keyword>
<keyword evidence="4" id="KW-0378">Hydrolase</keyword>
<dbReference type="Proteomes" id="UP001597252">
    <property type="component" value="Unassembled WGS sequence"/>
</dbReference>
<evidence type="ECO:0000256" key="9">
    <source>
        <dbReference type="ARBA" id="ARBA00023204"/>
    </source>
</evidence>
<evidence type="ECO:0000256" key="8">
    <source>
        <dbReference type="ARBA" id="ARBA00023125"/>
    </source>
</evidence>
<dbReference type="Pfam" id="PF21445">
    <property type="entry name" value="ADDB_N"/>
    <property type="match status" value="1"/>
</dbReference>
<keyword evidence="3" id="KW-0227">DNA damage</keyword>
<keyword evidence="5" id="KW-0347">Helicase</keyword>
<organism evidence="12 13">
    <name type="scientific">Lacticaseibacillus baoqingensis</name>
    <dbReference type="NCBI Taxonomy" id="2486013"/>
    <lineage>
        <taxon>Bacteria</taxon>
        <taxon>Bacillati</taxon>
        <taxon>Bacillota</taxon>
        <taxon>Bacilli</taxon>
        <taxon>Lactobacillales</taxon>
        <taxon>Lactobacillaceae</taxon>
        <taxon>Lacticaseibacillus</taxon>
    </lineage>
</organism>
<sequence length="1163" mass="128729">MAIQFILGTATKDHRQAVITKLKQTLAADPQAQIFYLVPNHVKFDAEVSLLQGLRETAGAVVASSHVQTFSFSRLAWYFLKDQPIYAQPRLDRASNTMLVARLLAENVDQLQLFKGEAHAPGFVAKLADQLSELSLGRIDAEILQTATAALAVGDRHRAKFNDLAVMLKAYEAAIGPFATEPSLLAALTSDLAARDLSHTYFFLNHFNELAASEQNLVETLMQHAQQVTMCLTLPADTPADRSPQAPDLFLPAKRLYHRLHLAALRLGVKELGAITANRRQVQAGISATEAFFIADTAMQPLPAPPAVGDQVQLAKAQDPYTELRHVAQQINQAVHAGARYRDFLVIARHLDPYQDLIEPVFAEYQLPVFTDRERPMQHHPLVALLDSLFALRQHHYQYADVMRFLRTELVVPAGMELAAFRDAVDVCDNHLLRTGMNGSWWLKEQDWQYFRRRIDDDHILADDEKTQQINVIRRFVQTTIPPLFAAWQQAATGQQAASALYDWLLQAGVVTQLDARRQAAIASGDLTASQTGEQAWETFVALLDDYVAILGDQDFDQAQFEALLTAGFASATFTQIPSTLDQVVVSETALTRLPNFSHVFVIGATSLVMPDVPADLGLLTAEDREKLQPQLPETAWLPINGPQSSLGDPFINYLAIMAAQDSVCMSYPVYGERENRPSPYYTGLKQALKLPKQTWGPITLTTPVSAAAGTARSLLSDFVVAARTAADQKIALGPAWQAVLAAIKARDHTGLATRLAGSIHYRNAVGQLDPELAQKLYGRHLAVSVSRLETYYRNPYEYFLKYGLRLTPRAEFALTPADSGSLYHETLNRVFNRLQARHIALPDLDKSALPGLVQAELTQLLQEPGWEILTTSQQMQYVQGRTKKMLVAVLAAIHDQQRRGQFRTQRTELPFDGSGQHLAPLELPLGVDQSVTVRGKIDRLDTVSVNGEDFFLIVDYKSSARQFKPEEAYYGVAMQMLTYIDAVQNGLHAAGRQSHPAGAVYFHLHQPQIKYAAQQDVAAERFKAYKLYGLLVLPDDADEATMLAGLLDAQLTTQSGASPIVQIGTKKDGSFAKTSTKAITPEALSLYLAHNRRKITQAAGAILAGNIALAPIQFDQEAATITNSDYQAIMTFDPATGFDHYHRVLPLDQATIMQKLQEERHD</sequence>
<evidence type="ECO:0000256" key="6">
    <source>
        <dbReference type="ARBA" id="ARBA00022839"/>
    </source>
</evidence>
<dbReference type="InterPro" id="IPR027417">
    <property type="entry name" value="P-loop_NTPase"/>
</dbReference>
<comment type="caution">
    <text evidence="12">The sequence shown here is derived from an EMBL/GenBank/DDBJ whole genome shotgun (WGS) entry which is preliminary data.</text>
</comment>
<feature type="domain" description="ATP-dependent helicase/deoxyribonuclease subunit B N-terminal" evidence="11">
    <location>
        <begin position="5"/>
        <end position="271"/>
    </location>
</feature>
<dbReference type="SUPFAM" id="SSF52540">
    <property type="entry name" value="P-loop containing nucleoside triphosphate hydrolases"/>
    <property type="match status" value="1"/>
</dbReference>
<evidence type="ECO:0000256" key="3">
    <source>
        <dbReference type="ARBA" id="ARBA00022763"/>
    </source>
</evidence>
<keyword evidence="6" id="KW-0269">Exonuclease</keyword>
<evidence type="ECO:0000256" key="1">
    <source>
        <dbReference type="ARBA" id="ARBA00022722"/>
    </source>
</evidence>
<evidence type="ECO:0000256" key="2">
    <source>
        <dbReference type="ARBA" id="ARBA00022741"/>
    </source>
</evidence>
<reference evidence="13" key="1">
    <citation type="journal article" date="2019" name="Int. J. Syst. Evol. Microbiol.">
        <title>The Global Catalogue of Microorganisms (GCM) 10K type strain sequencing project: providing services to taxonomists for standard genome sequencing and annotation.</title>
        <authorList>
            <consortium name="The Broad Institute Genomics Platform"/>
            <consortium name="The Broad Institute Genome Sequencing Center for Infectious Disease"/>
            <person name="Wu L."/>
            <person name="Ma J."/>
        </authorList>
    </citation>
    <scope>NUCLEOTIDE SEQUENCE [LARGE SCALE GENOMIC DNA]</scope>
    <source>
        <strain evidence="13">CCM 8903</strain>
    </source>
</reference>
<dbReference type="Gene3D" id="3.40.50.300">
    <property type="entry name" value="P-loop containing nucleotide triphosphate hydrolases"/>
    <property type="match status" value="4"/>
</dbReference>
<accession>A0ABW4E8G8</accession>
<keyword evidence="2" id="KW-0547">Nucleotide-binding</keyword>
<dbReference type="Pfam" id="PF12705">
    <property type="entry name" value="PDDEXK_1"/>
    <property type="match status" value="1"/>
</dbReference>
<dbReference type="InterPro" id="IPR049035">
    <property type="entry name" value="ADDB_N"/>
</dbReference>
<proteinExistence type="predicted"/>
<dbReference type="EMBL" id="JBHTON010000035">
    <property type="protein sequence ID" value="MFD1485667.1"/>
    <property type="molecule type" value="Genomic_DNA"/>
</dbReference>
<keyword evidence="9" id="KW-0234">DNA repair</keyword>
<evidence type="ECO:0000259" key="11">
    <source>
        <dbReference type="Pfam" id="PF21445"/>
    </source>
</evidence>
<keyword evidence="13" id="KW-1185">Reference proteome</keyword>